<dbReference type="EMBL" id="HBHU01007920">
    <property type="protein sequence ID" value="CAE0020833.1"/>
    <property type="molecule type" value="Transcribed_RNA"/>
</dbReference>
<keyword evidence="5 7" id="KW-0732">Signal</keyword>
<organism evidence="9">
    <name type="scientific">Chloropicon laureae</name>
    <dbReference type="NCBI Taxonomy" id="464258"/>
    <lineage>
        <taxon>Eukaryota</taxon>
        <taxon>Viridiplantae</taxon>
        <taxon>Chlorophyta</taxon>
        <taxon>Chloropicophyceae</taxon>
        <taxon>Chloropicales</taxon>
        <taxon>Chloropicaceae</taxon>
        <taxon>Chloropicon</taxon>
    </lineage>
</organism>
<evidence type="ECO:0000256" key="7">
    <source>
        <dbReference type="SAM" id="SignalP"/>
    </source>
</evidence>
<evidence type="ECO:0000256" key="2">
    <source>
        <dbReference type="ARBA" id="ARBA00006370"/>
    </source>
</evidence>
<protein>
    <recommendedName>
        <fullName evidence="8">MD-2-related lipid-recognition domain-containing protein</fullName>
    </recommendedName>
</protein>
<gene>
    <name evidence="9" type="ORF">CLAU1311_LOCUS5133</name>
</gene>
<keyword evidence="6" id="KW-0445">Lipid transport</keyword>
<name>A0A7S2Z3Q3_9CHLO</name>
<evidence type="ECO:0000256" key="3">
    <source>
        <dbReference type="ARBA" id="ARBA00011245"/>
    </source>
</evidence>
<dbReference type="GO" id="GO:0032934">
    <property type="term" value="F:sterol binding"/>
    <property type="evidence" value="ECO:0007669"/>
    <property type="project" value="InterPro"/>
</dbReference>
<dbReference type="InterPro" id="IPR039670">
    <property type="entry name" value="NPC2-like"/>
</dbReference>
<dbReference type="PANTHER" id="PTHR11306">
    <property type="entry name" value="NIEMANN PICK TYPE C2 PROTEIN NPC2-RELATED"/>
    <property type="match status" value="1"/>
</dbReference>
<dbReference type="PANTHER" id="PTHR11306:SF0">
    <property type="entry name" value="PHOSPHATIDYLGLYCEROL_PHOSPHATIDYLINOSITOL TRANSFER PROTEIN"/>
    <property type="match status" value="1"/>
</dbReference>
<dbReference type="SUPFAM" id="SSF81296">
    <property type="entry name" value="E set domains"/>
    <property type="match status" value="1"/>
</dbReference>
<dbReference type="InterPro" id="IPR014756">
    <property type="entry name" value="Ig_E-set"/>
</dbReference>
<dbReference type="InterPro" id="IPR003172">
    <property type="entry name" value="ML_dom"/>
</dbReference>
<feature type="domain" description="MD-2-related lipid-recognition" evidence="8">
    <location>
        <begin position="35"/>
        <end position="148"/>
    </location>
</feature>
<accession>A0A7S2Z3Q3</accession>
<dbReference type="GO" id="GO:0015918">
    <property type="term" value="P:sterol transport"/>
    <property type="evidence" value="ECO:0007669"/>
    <property type="project" value="InterPro"/>
</dbReference>
<comment type="subunit">
    <text evidence="3">Monomer.</text>
</comment>
<dbReference type="SMART" id="SM00737">
    <property type="entry name" value="ML"/>
    <property type="match status" value="1"/>
</dbReference>
<keyword evidence="4" id="KW-0813">Transport</keyword>
<evidence type="ECO:0000256" key="1">
    <source>
        <dbReference type="ARBA" id="ARBA00002053"/>
    </source>
</evidence>
<proteinExistence type="inferred from homology"/>
<sequence>MRRTGRAGGLAGLAFALFFCLLLAAAGEVEGGVTWKYCKGDWEASISNVTVLPDPVRAGQEINVLIDGEIGRVVEGGELDLKVIFHKIPVYKETDDLCDRLETCPANGAFTVDAKQKLPPFTLPGKYQLQITAKDTEKKSLVCMMIDLDIKGPASFF</sequence>
<evidence type="ECO:0000256" key="6">
    <source>
        <dbReference type="ARBA" id="ARBA00023055"/>
    </source>
</evidence>
<reference evidence="9" key="1">
    <citation type="submission" date="2021-01" db="EMBL/GenBank/DDBJ databases">
        <authorList>
            <person name="Corre E."/>
            <person name="Pelletier E."/>
            <person name="Niang G."/>
            <person name="Scheremetjew M."/>
            <person name="Finn R."/>
            <person name="Kale V."/>
            <person name="Holt S."/>
            <person name="Cochrane G."/>
            <person name="Meng A."/>
            <person name="Brown T."/>
            <person name="Cohen L."/>
        </authorList>
    </citation>
    <scope>NUCLEOTIDE SEQUENCE</scope>
    <source>
        <strain evidence="9">RCC856</strain>
    </source>
</reference>
<evidence type="ECO:0000256" key="5">
    <source>
        <dbReference type="ARBA" id="ARBA00022729"/>
    </source>
</evidence>
<evidence type="ECO:0000313" key="9">
    <source>
        <dbReference type="EMBL" id="CAE0020833.1"/>
    </source>
</evidence>
<comment type="similarity">
    <text evidence="2">Belongs to the NPC2 family.</text>
</comment>
<feature type="signal peptide" evidence="7">
    <location>
        <begin position="1"/>
        <end position="31"/>
    </location>
</feature>
<dbReference type="Gene3D" id="2.60.40.770">
    <property type="match status" value="1"/>
</dbReference>
<comment type="function">
    <text evidence="1">Catalyzes the intermembrane transfer of phosphatidylglycerol and phosphatidylinositol.</text>
</comment>
<evidence type="ECO:0000256" key="4">
    <source>
        <dbReference type="ARBA" id="ARBA00022448"/>
    </source>
</evidence>
<evidence type="ECO:0000259" key="8">
    <source>
        <dbReference type="SMART" id="SM00737"/>
    </source>
</evidence>
<dbReference type="Pfam" id="PF02221">
    <property type="entry name" value="E1_DerP2_DerF2"/>
    <property type="match status" value="1"/>
</dbReference>
<dbReference type="AlphaFoldDB" id="A0A7S2Z3Q3"/>
<feature type="chain" id="PRO_5031271397" description="MD-2-related lipid-recognition domain-containing protein" evidence="7">
    <location>
        <begin position="32"/>
        <end position="157"/>
    </location>
</feature>